<evidence type="ECO:0000313" key="2">
    <source>
        <dbReference type="Proteomes" id="UP001215598"/>
    </source>
</evidence>
<sequence>MNTIQFKKVERDSSKLLLLAATLNSGLVHMRSVRGPFQRLARSQRVRSHRLGAACLCIRRSGGGGGGGFGGIFGKVLFLGLRRHSHGTEDHERFTRFVDLVLLLAREFPLRSGAAIFFDILVESLLHVGDEMKFDYLRLDGSSARINQRKMLEEDALCLIQCFVCASAHGGKRGAANAIVEVVPEWICAHSDSVRVHPVVAKHEWGIVGW</sequence>
<comment type="caution">
    <text evidence="1">The sequence shown here is derived from an EMBL/GenBank/DDBJ whole genome shotgun (WGS) entry which is preliminary data.</text>
</comment>
<evidence type="ECO:0000313" key="1">
    <source>
        <dbReference type="EMBL" id="KAJ7762621.1"/>
    </source>
</evidence>
<dbReference type="EMBL" id="JARKIB010000032">
    <property type="protein sequence ID" value="KAJ7762621.1"/>
    <property type="molecule type" value="Genomic_DNA"/>
</dbReference>
<dbReference type="Proteomes" id="UP001215598">
    <property type="component" value="Unassembled WGS sequence"/>
</dbReference>
<gene>
    <name evidence="1" type="ORF">B0H16DRAFT_1529417</name>
</gene>
<dbReference type="AlphaFoldDB" id="A0AAD7JEB1"/>
<protein>
    <submittedName>
        <fullName evidence="1">Uncharacterized protein</fullName>
    </submittedName>
</protein>
<keyword evidence="2" id="KW-1185">Reference proteome</keyword>
<reference evidence="1" key="1">
    <citation type="submission" date="2023-03" db="EMBL/GenBank/DDBJ databases">
        <title>Massive genome expansion in bonnet fungi (Mycena s.s.) driven by repeated elements and novel gene families across ecological guilds.</title>
        <authorList>
            <consortium name="Lawrence Berkeley National Laboratory"/>
            <person name="Harder C.B."/>
            <person name="Miyauchi S."/>
            <person name="Viragh M."/>
            <person name="Kuo A."/>
            <person name="Thoen E."/>
            <person name="Andreopoulos B."/>
            <person name="Lu D."/>
            <person name="Skrede I."/>
            <person name="Drula E."/>
            <person name="Henrissat B."/>
            <person name="Morin E."/>
            <person name="Kohler A."/>
            <person name="Barry K."/>
            <person name="LaButti K."/>
            <person name="Morin E."/>
            <person name="Salamov A."/>
            <person name="Lipzen A."/>
            <person name="Mereny Z."/>
            <person name="Hegedus B."/>
            <person name="Baldrian P."/>
            <person name="Stursova M."/>
            <person name="Weitz H."/>
            <person name="Taylor A."/>
            <person name="Grigoriev I.V."/>
            <person name="Nagy L.G."/>
            <person name="Martin F."/>
            <person name="Kauserud H."/>
        </authorList>
    </citation>
    <scope>NUCLEOTIDE SEQUENCE</scope>
    <source>
        <strain evidence="1">CBHHK182m</strain>
    </source>
</reference>
<accession>A0AAD7JEB1</accession>
<proteinExistence type="predicted"/>
<organism evidence="1 2">
    <name type="scientific">Mycena metata</name>
    <dbReference type="NCBI Taxonomy" id="1033252"/>
    <lineage>
        <taxon>Eukaryota</taxon>
        <taxon>Fungi</taxon>
        <taxon>Dikarya</taxon>
        <taxon>Basidiomycota</taxon>
        <taxon>Agaricomycotina</taxon>
        <taxon>Agaricomycetes</taxon>
        <taxon>Agaricomycetidae</taxon>
        <taxon>Agaricales</taxon>
        <taxon>Marasmiineae</taxon>
        <taxon>Mycenaceae</taxon>
        <taxon>Mycena</taxon>
    </lineage>
</organism>
<name>A0AAD7JEB1_9AGAR</name>